<dbReference type="InterPro" id="IPR011333">
    <property type="entry name" value="SKP1/BTB/POZ_sf"/>
</dbReference>
<gene>
    <name evidence="1" type="ORF">K469DRAFT_463326</name>
</gene>
<feature type="non-terminal residue" evidence="1">
    <location>
        <position position="281"/>
    </location>
</feature>
<accession>A0A6A6E5F9</accession>
<organism evidence="1 2">
    <name type="scientific">Zopfia rhizophila CBS 207.26</name>
    <dbReference type="NCBI Taxonomy" id="1314779"/>
    <lineage>
        <taxon>Eukaryota</taxon>
        <taxon>Fungi</taxon>
        <taxon>Dikarya</taxon>
        <taxon>Ascomycota</taxon>
        <taxon>Pezizomycotina</taxon>
        <taxon>Dothideomycetes</taxon>
        <taxon>Dothideomycetes incertae sedis</taxon>
        <taxon>Zopfiaceae</taxon>
        <taxon>Zopfia</taxon>
    </lineage>
</organism>
<keyword evidence="2" id="KW-1185">Reference proteome</keyword>
<dbReference type="EMBL" id="ML994631">
    <property type="protein sequence ID" value="KAF2185992.1"/>
    <property type="molecule type" value="Genomic_DNA"/>
</dbReference>
<dbReference type="Proteomes" id="UP000800200">
    <property type="component" value="Unassembled WGS sequence"/>
</dbReference>
<reference evidence="1" key="1">
    <citation type="journal article" date="2020" name="Stud. Mycol.">
        <title>101 Dothideomycetes genomes: a test case for predicting lifestyles and emergence of pathogens.</title>
        <authorList>
            <person name="Haridas S."/>
            <person name="Albert R."/>
            <person name="Binder M."/>
            <person name="Bloem J."/>
            <person name="Labutti K."/>
            <person name="Salamov A."/>
            <person name="Andreopoulos B."/>
            <person name="Baker S."/>
            <person name="Barry K."/>
            <person name="Bills G."/>
            <person name="Bluhm B."/>
            <person name="Cannon C."/>
            <person name="Castanera R."/>
            <person name="Culley D."/>
            <person name="Daum C."/>
            <person name="Ezra D."/>
            <person name="Gonzalez J."/>
            <person name="Henrissat B."/>
            <person name="Kuo A."/>
            <person name="Liang C."/>
            <person name="Lipzen A."/>
            <person name="Lutzoni F."/>
            <person name="Magnuson J."/>
            <person name="Mondo S."/>
            <person name="Nolan M."/>
            <person name="Ohm R."/>
            <person name="Pangilinan J."/>
            <person name="Park H.-J."/>
            <person name="Ramirez L."/>
            <person name="Alfaro M."/>
            <person name="Sun H."/>
            <person name="Tritt A."/>
            <person name="Yoshinaga Y."/>
            <person name="Zwiers L.-H."/>
            <person name="Turgeon B."/>
            <person name="Goodwin S."/>
            <person name="Spatafora J."/>
            <person name="Crous P."/>
            <person name="Grigoriev I."/>
        </authorList>
    </citation>
    <scope>NUCLEOTIDE SEQUENCE</scope>
    <source>
        <strain evidence="1">CBS 207.26</strain>
    </source>
</reference>
<evidence type="ECO:0008006" key="3">
    <source>
        <dbReference type="Google" id="ProtNLM"/>
    </source>
</evidence>
<dbReference type="OrthoDB" id="3794120at2759"/>
<protein>
    <recommendedName>
        <fullName evidence="3">BTB domain-containing protein</fullName>
    </recommendedName>
</protein>
<sequence length="281" mass="31924">RLLQKTEHTIVYGPDLKKKHMIHLELLCCYSTKMSEVFAQAEPQRQCFTWAKALRSTFKALLPPATREKTVLLQAAPLIIDCCKRYPLPEYRPGIQERLTEPKKNAAETVRIRLRHLNKHTVRMFTEYLYAKLCRIKRTRKNKARADRVRATAHDRIVLPGFGSISITSLIYWMYEGKLHFDNSGRLCQLLGLADELGIEDLADTCMSKLSTAAIDAIQRSNTEGHCLHRLLETPQADASSMSGSSASRKTVVKAIFYYVFSDKKTPLLLQRLAVDAIASS</sequence>
<dbReference type="AlphaFoldDB" id="A0A6A6E5F9"/>
<name>A0A6A6E5F9_9PEZI</name>
<evidence type="ECO:0000313" key="1">
    <source>
        <dbReference type="EMBL" id="KAF2185992.1"/>
    </source>
</evidence>
<evidence type="ECO:0000313" key="2">
    <source>
        <dbReference type="Proteomes" id="UP000800200"/>
    </source>
</evidence>
<proteinExistence type="predicted"/>
<dbReference type="SUPFAM" id="SSF54695">
    <property type="entry name" value="POZ domain"/>
    <property type="match status" value="1"/>
</dbReference>
<feature type="non-terminal residue" evidence="1">
    <location>
        <position position="1"/>
    </location>
</feature>
<dbReference type="Gene3D" id="3.30.710.10">
    <property type="entry name" value="Potassium Channel Kv1.1, Chain A"/>
    <property type="match status" value="1"/>
</dbReference>